<evidence type="ECO:0000313" key="4">
    <source>
        <dbReference type="EMBL" id="KFB75435.1"/>
    </source>
</evidence>
<proteinExistence type="inferred from homology"/>
<feature type="short sequence motif" description="HXTX 2" evidence="2">
    <location>
        <begin position="147"/>
        <end position="150"/>
    </location>
</feature>
<reference evidence="4" key="1">
    <citation type="submission" date="2014-02" db="EMBL/GenBank/DDBJ databases">
        <title>Expanding our view of genomic diversity in Candidatus Accumulibacter clades.</title>
        <authorList>
            <person name="Skennerton C.T."/>
            <person name="Barr J.J."/>
            <person name="Slater F.R."/>
            <person name="Bond P.L."/>
            <person name="Tyson G.W."/>
        </authorList>
    </citation>
    <scope>NUCLEOTIDE SEQUENCE [LARGE SCALE GENOMIC DNA]</scope>
</reference>
<feature type="compositionally biased region" description="Polar residues" evidence="3">
    <location>
        <begin position="13"/>
        <end position="23"/>
    </location>
</feature>
<comment type="function">
    <text evidence="2">Hydrolyzes RNA 2',3'-cyclic phosphodiester to an RNA 2'-phosphomonoester.</text>
</comment>
<dbReference type="EMBL" id="JDST02000086">
    <property type="protein sequence ID" value="KFB75435.1"/>
    <property type="molecule type" value="Genomic_DNA"/>
</dbReference>
<dbReference type="InterPro" id="IPR004175">
    <property type="entry name" value="RNA_CPDase"/>
</dbReference>
<feature type="active site" description="Proton acceptor" evidence="2">
    <location>
        <position position="147"/>
    </location>
</feature>
<dbReference type="Pfam" id="PF13563">
    <property type="entry name" value="2_5_RNA_ligase2"/>
    <property type="match status" value="1"/>
</dbReference>
<dbReference type="Gene3D" id="3.90.1140.10">
    <property type="entry name" value="Cyclic phosphodiesterase"/>
    <property type="match status" value="1"/>
</dbReference>
<keyword evidence="1 2" id="KW-0378">Hydrolase</keyword>
<sequence>MNIASPIPVDPTTGHSRPPSSAQDVPRHARLFLALWPAHAENPALLGYQQQWLWPKGSSPVPAERLHLTLHFIGAVERSRLEAVSAGLQVAMTPFELHLTQAAIWPRGLAVLQASTVPEALKELHCRLGEALQALALPVESRPFRPHVTLARRAAGSIAPSAAPALLWQIDSYVLVESLPNAVGGYLIQRRYS</sequence>
<feature type="region of interest" description="Disordered" evidence="3">
    <location>
        <begin position="1"/>
        <end position="23"/>
    </location>
</feature>
<keyword evidence="4" id="KW-0436">Ligase</keyword>
<evidence type="ECO:0000313" key="5">
    <source>
        <dbReference type="Proteomes" id="UP000021315"/>
    </source>
</evidence>
<dbReference type="NCBIfam" id="TIGR02258">
    <property type="entry name" value="2_5_ligase"/>
    <property type="match status" value="1"/>
</dbReference>
<dbReference type="SUPFAM" id="SSF55144">
    <property type="entry name" value="LigT-like"/>
    <property type="match status" value="1"/>
</dbReference>
<dbReference type="GO" id="GO:0008664">
    <property type="term" value="F:RNA 2',3'-cyclic 3'-phosphodiesterase activity"/>
    <property type="evidence" value="ECO:0007669"/>
    <property type="project" value="UniProtKB-EC"/>
</dbReference>
<feature type="active site" description="Proton donor" evidence="2">
    <location>
        <position position="67"/>
    </location>
</feature>
<feature type="short sequence motif" description="HXTX 1" evidence="2">
    <location>
        <begin position="67"/>
        <end position="70"/>
    </location>
</feature>
<dbReference type="RefSeq" id="WP_273704785.1">
    <property type="nucleotide sequence ID" value="NZ_JDST02000086.1"/>
</dbReference>
<comment type="caution">
    <text evidence="4">The sequence shown here is derived from an EMBL/GenBank/DDBJ whole genome shotgun (WGS) entry which is preliminary data.</text>
</comment>
<evidence type="ECO:0000256" key="3">
    <source>
        <dbReference type="SAM" id="MobiDB-lite"/>
    </source>
</evidence>
<gene>
    <name evidence="4" type="primary">ligT</name>
    <name evidence="4" type="ORF">AW06_003488</name>
</gene>
<dbReference type="PANTHER" id="PTHR35561">
    <property type="entry name" value="RNA 2',3'-CYCLIC PHOSPHODIESTERASE"/>
    <property type="match status" value="1"/>
</dbReference>
<comment type="similarity">
    <text evidence="2">Belongs to the 2H phosphoesterase superfamily. ThpR family.</text>
</comment>
<dbReference type="Proteomes" id="UP000021315">
    <property type="component" value="Unassembled WGS sequence"/>
</dbReference>
<comment type="catalytic activity">
    <reaction evidence="2">
        <text>a 3'-end 2',3'-cyclophospho-ribonucleotide-RNA + H2O = a 3'-end 2'-phospho-ribonucleotide-RNA + H(+)</text>
        <dbReference type="Rhea" id="RHEA:11828"/>
        <dbReference type="Rhea" id="RHEA-COMP:10464"/>
        <dbReference type="Rhea" id="RHEA-COMP:17353"/>
        <dbReference type="ChEBI" id="CHEBI:15377"/>
        <dbReference type="ChEBI" id="CHEBI:15378"/>
        <dbReference type="ChEBI" id="CHEBI:83064"/>
        <dbReference type="ChEBI" id="CHEBI:173113"/>
        <dbReference type="EC" id="3.1.4.58"/>
    </reaction>
</comment>
<dbReference type="HAMAP" id="MF_01940">
    <property type="entry name" value="RNA_CPDase"/>
    <property type="match status" value="1"/>
</dbReference>
<evidence type="ECO:0000256" key="2">
    <source>
        <dbReference type="HAMAP-Rule" id="MF_01940"/>
    </source>
</evidence>
<dbReference type="GO" id="GO:0004113">
    <property type="term" value="F:2',3'-cyclic-nucleotide 3'-phosphodiesterase activity"/>
    <property type="evidence" value="ECO:0007669"/>
    <property type="project" value="InterPro"/>
</dbReference>
<dbReference type="EC" id="3.1.4.58" evidence="2"/>
<dbReference type="PANTHER" id="PTHR35561:SF1">
    <property type="entry name" value="RNA 2',3'-CYCLIC PHOSPHODIESTERASE"/>
    <property type="match status" value="1"/>
</dbReference>
<protein>
    <recommendedName>
        <fullName evidence="2">RNA 2',3'-cyclic phosphodiesterase</fullName>
        <shortName evidence="2">RNA 2',3'-CPDase</shortName>
        <ecNumber evidence="2">3.1.4.58</ecNumber>
    </recommendedName>
</protein>
<accession>A0A080M4M6</accession>
<name>A0A080M4M6_9PROT</name>
<dbReference type="GO" id="GO:0016874">
    <property type="term" value="F:ligase activity"/>
    <property type="evidence" value="ECO:0007669"/>
    <property type="project" value="UniProtKB-KW"/>
</dbReference>
<evidence type="ECO:0000256" key="1">
    <source>
        <dbReference type="ARBA" id="ARBA00022801"/>
    </source>
</evidence>
<dbReference type="AlphaFoldDB" id="A0A080M4M6"/>
<organism evidence="4 5">
    <name type="scientific">Candidatus Accumulibacter cognatus</name>
    <dbReference type="NCBI Taxonomy" id="2954383"/>
    <lineage>
        <taxon>Bacteria</taxon>
        <taxon>Pseudomonadati</taxon>
        <taxon>Pseudomonadota</taxon>
        <taxon>Betaproteobacteria</taxon>
        <taxon>Candidatus Accumulibacter</taxon>
    </lineage>
</organism>
<dbReference type="InterPro" id="IPR009097">
    <property type="entry name" value="Cyclic_Pdiesterase"/>
</dbReference>
<dbReference type="STRING" id="1453999.AW06_003488"/>
<keyword evidence="5" id="KW-1185">Reference proteome</keyword>